<reference evidence="1" key="1">
    <citation type="submission" date="2013-12" db="EMBL/GenBank/DDBJ databases">
        <title>The Genome Sequence of Aphanomyces astaci APO3.</title>
        <authorList>
            <consortium name="The Broad Institute Genomics Platform"/>
            <person name="Russ C."/>
            <person name="Tyler B."/>
            <person name="van West P."/>
            <person name="Dieguez-Uribeondo J."/>
            <person name="Young S.K."/>
            <person name="Zeng Q."/>
            <person name="Gargeya S."/>
            <person name="Fitzgerald M."/>
            <person name="Abouelleil A."/>
            <person name="Alvarado L."/>
            <person name="Chapman S.B."/>
            <person name="Gainer-Dewar J."/>
            <person name="Goldberg J."/>
            <person name="Griggs A."/>
            <person name="Gujja S."/>
            <person name="Hansen M."/>
            <person name="Howarth C."/>
            <person name="Imamovic A."/>
            <person name="Ireland A."/>
            <person name="Larimer J."/>
            <person name="McCowan C."/>
            <person name="Murphy C."/>
            <person name="Pearson M."/>
            <person name="Poon T.W."/>
            <person name="Priest M."/>
            <person name="Roberts A."/>
            <person name="Saif S."/>
            <person name="Shea T."/>
            <person name="Sykes S."/>
            <person name="Wortman J."/>
            <person name="Nusbaum C."/>
            <person name="Birren B."/>
        </authorList>
    </citation>
    <scope>NUCLEOTIDE SEQUENCE [LARGE SCALE GENOMIC DNA]</scope>
    <source>
        <strain evidence="1">APO3</strain>
    </source>
</reference>
<proteinExistence type="predicted"/>
<dbReference type="EMBL" id="KI913114">
    <property type="protein sequence ID" value="ETV88403.1"/>
    <property type="molecule type" value="Genomic_DNA"/>
</dbReference>
<evidence type="ECO:0000313" key="1">
    <source>
        <dbReference type="EMBL" id="ETV88403.1"/>
    </source>
</evidence>
<accession>W4HBA5</accession>
<gene>
    <name evidence="1" type="ORF">H257_00027</name>
</gene>
<dbReference type="RefSeq" id="XP_009820803.1">
    <property type="nucleotide sequence ID" value="XM_009822501.1"/>
</dbReference>
<organism evidence="1">
    <name type="scientific">Aphanomyces astaci</name>
    <name type="common">Crayfish plague agent</name>
    <dbReference type="NCBI Taxonomy" id="112090"/>
    <lineage>
        <taxon>Eukaryota</taxon>
        <taxon>Sar</taxon>
        <taxon>Stramenopiles</taxon>
        <taxon>Oomycota</taxon>
        <taxon>Saprolegniomycetes</taxon>
        <taxon>Saprolegniales</taxon>
        <taxon>Verrucalvaceae</taxon>
        <taxon>Aphanomyces</taxon>
    </lineage>
</organism>
<dbReference type="AlphaFoldDB" id="W4HBA5"/>
<name>W4HBA5_APHAT</name>
<protein>
    <submittedName>
        <fullName evidence="1">Uncharacterized protein</fullName>
    </submittedName>
</protein>
<dbReference type="GeneID" id="20802023"/>
<sequence length="118" mass="12597">MTDKYKMTASRLLQWPSPLASVVLTSHVVAPRAPTNPSFLRKPTTASAPSAKLLLRTASTASTALPFSSFGVPSTLTTTLQNAVRPTTSKDENPPWTTGYTLAVVEIGVAFRVVLLLL</sequence>
<dbReference type="VEuPathDB" id="FungiDB:H257_00027"/>